<dbReference type="STRING" id="290052.ASU35_00355"/>
<accession>A0A0V8QJC6</accession>
<dbReference type="AlphaFoldDB" id="A0A0V8QJC6"/>
<dbReference type="GO" id="GO:0016810">
    <property type="term" value="F:hydrolase activity, acting on carbon-nitrogen (but not peptide) bonds"/>
    <property type="evidence" value="ECO:0007669"/>
    <property type="project" value="InterPro"/>
</dbReference>
<proteinExistence type="predicted"/>
<feature type="transmembrane region" description="Helical" evidence="2">
    <location>
        <begin position="26"/>
        <end position="47"/>
    </location>
</feature>
<evidence type="ECO:0000256" key="2">
    <source>
        <dbReference type="SAM" id="Phobius"/>
    </source>
</evidence>
<dbReference type="SUPFAM" id="SSF88713">
    <property type="entry name" value="Glycoside hydrolase/deacetylase"/>
    <property type="match status" value="1"/>
</dbReference>
<keyword evidence="2" id="KW-1133">Transmembrane helix</keyword>
<evidence type="ECO:0000313" key="5">
    <source>
        <dbReference type="Proteomes" id="UP000054874"/>
    </source>
</evidence>
<protein>
    <recommendedName>
        <fullName evidence="3">NodB homology domain-containing protein</fullName>
    </recommendedName>
</protein>
<gene>
    <name evidence="4" type="ORF">ASU35_00355</name>
</gene>
<dbReference type="Pfam" id="PF01522">
    <property type="entry name" value="Polysacc_deac_1"/>
    <property type="match status" value="1"/>
</dbReference>
<dbReference type="RefSeq" id="WP_058351135.1">
    <property type="nucleotide sequence ID" value="NZ_CABMMD010000001.1"/>
</dbReference>
<dbReference type="InterPro" id="IPR011330">
    <property type="entry name" value="Glyco_hydro/deAcase_b/a-brl"/>
</dbReference>
<dbReference type="OrthoDB" id="9806342at2"/>
<evidence type="ECO:0000256" key="1">
    <source>
        <dbReference type="SAM" id="MobiDB-lite"/>
    </source>
</evidence>
<dbReference type="PROSITE" id="PS51677">
    <property type="entry name" value="NODB"/>
    <property type="match status" value="1"/>
</dbReference>
<dbReference type="PANTHER" id="PTHR10587:SF125">
    <property type="entry name" value="POLYSACCHARIDE DEACETYLASE YHEN-RELATED"/>
    <property type="match status" value="1"/>
</dbReference>
<organism evidence="4 5">
    <name type="scientific">Acetivibrio ethanolgignens</name>
    <dbReference type="NCBI Taxonomy" id="290052"/>
    <lineage>
        <taxon>Bacteria</taxon>
        <taxon>Bacillati</taxon>
        <taxon>Bacillota</taxon>
        <taxon>Clostridia</taxon>
        <taxon>Eubacteriales</taxon>
        <taxon>Oscillospiraceae</taxon>
        <taxon>Acetivibrio</taxon>
    </lineage>
</organism>
<dbReference type="GO" id="GO:0005975">
    <property type="term" value="P:carbohydrate metabolic process"/>
    <property type="evidence" value="ECO:0007669"/>
    <property type="project" value="InterPro"/>
</dbReference>
<dbReference type="Gene3D" id="3.20.20.370">
    <property type="entry name" value="Glycoside hydrolase/deacetylase"/>
    <property type="match status" value="1"/>
</dbReference>
<dbReference type="CDD" id="cd10944">
    <property type="entry name" value="CE4_SmPgdA_like"/>
    <property type="match status" value="1"/>
</dbReference>
<feature type="region of interest" description="Disordered" evidence="1">
    <location>
        <begin position="100"/>
        <end position="120"/>
    </location>
</feature>
<dbReference type="InterPro" id="IPR002509">
    <property type="entry name" value="NODB_dom"/>
</dbReference>
<dbReference type="Proteomes" id="UP000054874">
    <property type="component" value="Unassembled WGS sequence"/>
</dbReference>
<name>A0A0V8QJC6_9FIRM</name>
<feature type="domain" description="NodB homology" evidence="3">
    <location>
        <begin position="129"/>
        <end position="319"/>
    </location>
</feature>
<dbReference type="EMBL" id="LNAM01000001">
    <property type="protein sequence ID" value="KSV60656.1"/>
    <property type="molecule type" value="Genomic_DNA"/>
</dbReference>
<evidence type="ECO:0000313" key="4">
    <source>
        <dbReference type="EMBL" id="KSV60656.1"/>
    </source>
</evidence>
<keyword evidence="2" id="KW-0472">Membrane</keyword>
<evidence type="ECO:0000259" key="3">
    <source>
        <dbReference type="PROSITE" id="PS51677"/>
    </source>
</evidence>
<dbReference type="PANTHER" id="PTHR10587">
    <property type="entry name" value="GLYCOSYL TRANSFERASE-RELATED"/>
    <property type="match status" value="1"/>
</dbReference>
<sequence>MTVNATYCHNSKEEHRRKRVKRIKHVIIAAVFLLLIIPTVCCFMMLIKVNRLEKQVEALVEMHDKEYQAYLKERKETQTKEGSQVIYAAEVEDEATMADVSEAEEPVLEESTEEVLTPEELLEQSTEKKKVYLTFDDGPSRYSDELLDILKEYGVKATFFVIGRTDRESKRIYKRIVDEGHTLAMHTYTHKYEQIYKNLDSFKKDVEKLSDLLYKTTGVRPKYYRFPGGSSNQVSKVSIKKCISYLNQKGITYFDWNVVNGDATGKNYTEKQMVTTVMEGVHKNNNSIVLMHDTVSRDTTVKSLPTLIKKLKKEGYVILPISDYTNPIQHIKADSVK</sequence>
<keyword evidence="5" id="KW-1185">Reference proteome</keyword>
<comment type="caution">
    <text evidence="4">The sequence shown here is derived from an EMBL/GenBank/DDBJ whole genome shotgun (WGS) entry which is preliminary data.</text>
</comment>
<reference evidence="4 5" key="1">
    <citation type="submission" date="2015-11" db="EMBL/GenBank/DDBJ databases">
        <title>Butyribacter intestini gen. nov., sp. nov., a butyric acid-producing bacterium of the family Lachnospiraceae isolated from the human faeces.</title>
        <authorList>
            <person name="Zou Y."/>
            <person name="Xue W."/>
            <person name="Luo G."/>
            <person name="Lv M."/>
        </authorList>
    </citation>
    <scope>NUCLEOTIDE SEQUENCE [LARGE SCALE GENOMIC DNA]</scope>
    <source>
        <strain evidence="4 5">ACET-33324</strain>
    </source>
</reference>
<keyword evidence="2" id="KW-0812">Transmembrane</keyword>
<dbReference type="InterPro" id="IPR050248">
    <property type="entry name" value="Polysacc_deacetylase_ArnD"/>
</dbReference>